<name>A0A9N9GW35_9GLOM</name>
<proteinExistence type="predicted"/>
<dbReference type="AlphaFoldDB" id="A0A9N9GW35"/>
<evidence type="ECO:0000313" key="1">
    <source>
        <dbReference type="EMBL" id="CAG8633967.1"/>
    </source>
</evidence>
<dbReference type="Proteomes" id="UP000789405">
    <property type="component" value="Unassembled WGS sequence"/>
</dbReference>
<sequence length="42" mass="4721">DINKNENLESLILNIADLVDLILLEFLVSRDTIFSSKSVTTN</sequence>
<accession>A0A9N9GW35</accession>
<organism evidence="1 2">
    <name type="scientific">Dentiscutata erythropus</name>
    <dbReference type="NCBI Taxonomy" id="1348616"/>
    <lineage>
        <taxon>Eukaryota</taxon>
        <taxon>Fungi</taxon>
        <taxon>Fungi incertae sedis</taxon>
        <taxon>Mucoromycota</taxon>
        <taxon>Glomeromycotina</taxon>
        <taxon>Glomeromycetes</taxon>
        <taxon>Diversisporales</taxon>
        <taxon>Gigasporaceae</taxon>
        <taxon>Dentiscutata</taxon>
    </lineage>
</organism>
<protein>
    <submittedName>
        <fullName evidence="1">21481_t:CDS:1</fullName>
    </submittedName>
</protein>
<dbReference type="EMBL" id="CAJVPY010005039">
    <property type="protein sequence ID" value="CAG8633967.1"/>
    <property type="molecule type" value="Genomic_DNA"/>
</dbReference>
<feature type="non-terminal residue" evidence="1">
    <location>
        <position position="1"/>
    </location>
</feature>
<reference evidence="1" key="1">
    <citation type="submission" date="2021-06" db="EMBL/GenBank/DDBJ databases">
        <authorList>
            <person name="Kallberg Y."/>
            <person name="Tangrot J."/>
            <person name="Rosling A."/>
        </authorList>
    </citation>
    <scope>NUCLEOTIDE SEQUENCE</scope>
    <source>
        <strain evidence="1">MA453B</strain>
    </source>
</reference>
<evidence type="ECO:0000313" key="2">
    <source>
        <dbReference type="Proteomes" id="UP000789405"/>
    </source>
</evidence>
<gene>
    <name evidence="1" type="ORF">DERYTH_LOCUS9294</name>
</gene>
<keyword evidence="2" id="KW-1185">Reference proteome</keyword>
<comment type="caution">
    <text evidence="1">The sequence shown here is derived from an EMBL/GenBank/DDBJ whole genome shotgun (WGS) entry which is preliminary data.</text>
</comment>